<dbReference type="InterPro" id="IPR021127">
    <property type="entry name" value="CRISPR_associated_Cas2"/>
</dbReference>
<keyword evidence="2" id="KW-0540">Nuclease</keyword>
<dbReference type="NCBIfam" id="TIGR00287">
    <property type="entry name" value="cas1"/>
    <property type="match status" value="1"/>
</dbReference>
<dbReference type="GO" id="GO:0046872">
    <property type="term" value="F:metal ion binding"/>
    <property type="evidence" value="ECO:0007669"/>
    <property type="project" value="UniProtKB-KW"/>
</dbReference>
<dbReference type="InterPro" id="IPR042206">
    <property type="entry name" value="CRISPR-assoc_Cas1_C"/>
</dbReference>
<dbReference type="GO" id="GO:0003677">
    <property type="term" value="F:DNA binding"/>
    <property type="evidence" value="ECO:0007669"/>
    <property type="project" value="UniProtKB-KW"/>
</dbReference>
<dbReference type="CDD" id="cd09725">
    <property type="entry name" value="Cas2_I_II_III"/>
    <property type="match status" value="1"/>
</dbReference>
<dbReference type="HAMAP" id="MF_01471">
    <property type="entry name" value="Cas2"/>
    <property type="match status" value="1"/>
</dbReference>
<accession>A0A7R8WZ06</accession>
<dbReference type="EMBL" id="OB689575">
    <property type="protein sequence ID" value="CAD7237583.1"/>
    <property type="molecule type" value="Genomic_DNA"/>
</dbReference>
<dbReference type="AlphaFoldDB" id="A0A7R8WZ06"/>
<gene>
    <name evidence="10" type="ORF">CTOB1V02_LOCUS15398</name>
</gene>
<evidence type="ECO:0000256" key="1">
    <source>
        <dbReference type="ARBA" id="ARBA00001946"/>
    </source>
</evidence>
<keyword evidence="4" id="KW-0255">Endonuclease</keyword>
<protein>
    <submittedName>
        <fullName evidence="10">Uncharacterized protein</fullName>
    </submittedName>
</protein>
<evidence type="ECO:0000256" key="2">
    <source>
        <dbReference type="ARBA" id="ARBA00022722"/>
    </source>
</evidence>
<keyword evidence="3" id="KW-0479">Metal-binding</keyword>
<evidence type="ECO:0000256" key="4">
    <source>
        <dbReference type="ARBA" id="ARBA00022759"/>
    </source>
</evidence>
<keyword evidence="7" id="KW-0051">Antiviral defense</keyword>
<dbReference type="InterPro" id="IPR050646">
    <property type="entry name" value="Cas1"/>
</dbReference>
<evidence type="ECO:0000256" key="7">
    <source>
        <dbReference type="ARBA" id="ARBA00023118"/>
    </source>
</evidence>
<dbReference type="GO" id="GO:0016787">
    <property type="term" value="F:hydrolase activity"/>
    <property type="evidence" value="ECO:0007669"/>
    <property type="project" value="UniProtKB-KW"/>
</dbReference>
<dbReference type="OrthoDB" id="10258936at2759"/>
<dbReference type="Gene3D" id="3.30.70.240">
    <property type="match status" value="1"/>
</dbReference>
<dbReference type="GO" id="GO:0004521">
    <property type="term" value="F:RNA endonuclease activity"/>
    <property type="evidence" value="ECO:0007669"/>
    <property type="project" value="InterPro"/>
</dbReference>
<dbReference type="PANTHER" id="PTHR34353:SF2">
    <property type="entry name" value="CRISPR-ASSOCIATED ENDONUCLEASE CAS1 1"/>
    <property type="match status" value="1"/>
</dbReference>
<organism evidence="10">
    <name type="scientific">Cyprideis torosa</name>
    <dbReference type="NCBI Taxonomy" id="163714"/>
    <lineage>
        <taxon>Eukaryota</taxon>
        <taxon>Metazoa</taxon>
        <taxon>Ecdysozoa</taxon>
        <taxon>Arthropoda</taxon>
        <taxon>Crustacea</taxon>
        <taxon>Oligostraca</taxon>
        <taxon>Ostracoda</taxon>
        <taxon>Podocopa</taxon>
        <taxon>Podocopida</taxon>
        <taxon>Cytherocopina</taxon>
        <taxon>Cytheroidea</taxon>
        <taxon>Cytherideidae</taxon>
        <taxon>Cyprideis</taxon>
    </lineage>
</organism>
<proteinExistence type="inferred from homology"/>
<keyword evidence="6" id="KW-0460">Magnesium</keyword>
<dbReference type="NCBIfam" id="TIGR01573">
    <property type="entry name" value="cas2"/>
    <property type="match status" value="1"/>
</dbReference>
<keyword evidence="9" id="KW-0464">Manganese</keyword>
<dbReference type="Pfam" id="PF09827">
    <property type="entry name" value="CRISPR_Cas2"/>
    <property type="match status" value="1"/>
</dbReference>
<reference evidence="10" key="1">
    <citation type="submission" date="2020-11" db="EMBL/GenBank/DDBJ databases">
        <authorList>
            <person name="Tran Van P."/>
        </authorList>
    </citation>
    <scope>NUCLEOTIDE SEQUENCE</scope>
</reference>
<evidence type="ECO:0000256" key="3">
    <source>
        <dbReference type="ARBA" id="ARBA00022723"/>
    </source>
</evidence>
<sequence>MGRAFVASKVYNSRMVLQRALRDHLDKVDESLIRAAVNRLAAILDHLRGDLPLDKVRGFEGEAAQIYFGVFDQFITSQKRDFFFHQRSRRPPLDRVNCLLSFLYTLLMHDVRSALECVGLDPAVGYLHRDRPGRPSLALDLMEEFRPVVADRLALSLINLGQVKAKGFEIRESGAVMMEDEARKTVLVAYQKRKQSEIVHPFLQEKMQLGLLFHAQALLLARFLRGDLDGYDVSTTSTGGQRRLRRVAKACKDYGQRVQFSVFECIVDPAQWAVLRQRLIDEIEEEQDSLRFYFLGSNWKRRVEHIGAKAGFDQEGPLII</sequence>
<evidence type="ECO:0000256" key="9">
    <source>
        <dbReference type="ARBA" id="ARBA00023211"/>
    </source>
</evidence>
<dbReference type="InterPro" id="IPR002729">
    <property type="entry name" value="CRISPR-assoc_Cas1"/>
</dbReference>
<keyword evidence="8" id="KW-0238">DNA-binding</keyword>
<dbReference type="Gene3D" id="1.20.120.920">
    <property type="entry name" value="CRISPR-associated endonuclease Cas1, C-terminal domain"/>
    <property type="match status" value="1"/>
</dbReference>
<evidence type="ECO:0000313" key="10">
    <source>
        <dbReference type="EMBL" id="CAD7237583.1"/>
    </source>
</evidence>
<evidence type="ECO:0000256" key="8">
    <source>
        <dbReference type="ARBA" id="ARBA00023125"/>
    </source>
</evidence>
<evidence type="ECO:0000256" key="6">
    <source>
        <dbReference type="ARBA" id="ARBA00022842"/>
    </source>
</evidence>
<dbReference type="InterPro" id="IPR019199">
    <property type="entry name" value="Virulence_VapD/CRISPR_Cas2"/>
</dbReference>
<dbReference type="GO" id="GO:0051607">
    <property type="term" value="P:defense response to virus"/>
    <property type="evidence" value="ECO:0007669"/>
    <property type="project" value="UniProtKB-KW"/>
</dbReference>
<comment type="cofactor">
    <cofactor evidence="1">
        <name>Mg(2+)</name>
        <dbReference type="ChEBI" id="CHEBI:18420"/>
    </cofactor>
</comment>
<dbReference type="SUPFAM" id="SSF143430">
    <property type="entry name" value="TTP0101/SSO1404-like"/>
    <property type="match status" value="1"/>
</dbReference>
<dbReference type="PANTHER" id="PTHR34353">
    <property type="entry name" value="CRISPR-ASSOCIATED ENDONUCLEASE CAS1 1"/>
    <property type="match status" value="1"/>
</dbReference>
<keyword evidence="5" id="KW-0378">Hydrolase</keyword>
<dbReference type="GO" id="GO:0043571">
    <property type="term" value="P:maintenance of CRISPR repeat elements"/>
    <property type="evidence" value="ECO:0007669"/>
    <property type="project" value="InterPro"/>
</dbReference>
<dbReference type="Pfam" id="PF01867">
    <property type="entry name" value="Cas_Cas1"/>
    <property type="match status" value="1"/>
</dbReference>
<evidence type="ECO:0000256" key="5">
    <source>
        <dbReference type="ARBA" id="ARBA00022801"/>
    </source>
</evidence>
<name>A0A7R8WZ06_9CRUS</name>